<dbReference type="GO" id="GO:0016779">
    <property type="term" value="F:nucleotidyltransferase activity"/>
    <property type="evidence" value="ECO:0007669"/>
    <property type="project" value="UniProtKB-KW"/>
</dbReference>
<dbReference type="SUPFAM" id="SSF81631">
    <property type="entry name" value="PAP/OAS1 substrate-binding domain"/>
    <property type="match status" value="1"/>
</dbReference>
<sequence>MRKEKEMMDLILNTAKSDDRIKAVYMNGSRTNSNAVKDIFQDYDIVYVVDSTKPFIDDKKWIDRFGERLFMQYPDENPYYEDETNKQECYGWLMQFADGNRLDLHVVTLKYAEQEVLKDKLCIVLLDKEGILPDIPKASDEDHYVKRPTQKEFLAICNEFWWCLDNVAKGLWREEPTYAMDMLNYCVRPQLVKLLSWKIGINNDFKCSIGKSGKYMYRYLSENEWNKFLETYSSADVDDIWNAVMKMCSLFIYNMNEVSKGLGYECNIKEAENCMGYLKHVRQLPKDAEDIY</sequence>
<keyword evidence="1" id="KW-0808">Transferase</keyword>
<proteinExistence type="predicted"/>
<dbReference type="SUPFAM" id="SSF81301">
    <property type="entry name" value="Nucleotidyltransferase"/>
    <property type="match status" value="1"/>
</dbReference>
<comment type="caution">
    <text evidence="1">The sequence shown here is derived from an EMBL/GenBank/DDBJ whole genome shotgun (WGS) entry which is preliminary data.</text>
</comment>
<name>A0A7X2MWL5_9CLOT</name>
<dbReference type="EMBL" id="VULX01000002">
    <property type="protein sequence ID" value="MSR90409.1"/>
    <property type="molecule type" value="Genomic_DNA"/>
</dbReference>
<dbReference type="PIRSF" id="PIRSF000812">
    <property type="entry name" value="AAD"/>
    <property type="match status" value="1"/>
</dbReference>
<dbReference type="RefSeq" id="WP_328598644.1">
    <property type="nucleotide sequence ID" value="NZ_VULX01000002.1"/>
</dbReference>
<dbReference type="Pfam" id="PF04439">
    <property type="entry name" value="Adenyl_transf"/>
    <property type="match status" value="1"/>
</dbReference>
<accession>A0A7X2MWL5</accession>
<dbReference type="Gene3D" id="3.30.460.10">
    <property type="entry name" value="Beta Polymerase, domain 2"/>
    <property type="match status" value="1"/>
</dbReference>
<evidence type="ECO:0000313" key="1">
    <source>
        <dbReference type="EMBL" id="MSR90409.1"/>
    </source>
</evidence>
<dbReference type="Gene3D" id="1.20.120.330">
    <property type="entry name" value="Nucleotidyltransferases domain 2"/>
    <property type="match status" value="1"/>
</dbReference>
<dbReference type="AlphaFoldDB" id="A0A7X2MWL5"/>
<dbReference type="InterPro" id="IPR007530">
    <property type="entry name" value="Aminoglycoside_adenylylTfrase"/>
</dbReference>
<dbReference type="InterPro" id="IPR043519">
    <property type="entry name" value="NT_sf"/>
</dbReference>
<protein>
    <submittedName>
        <fullName evidence="1">Aminoglycoside 6-adenylyltransferase</fullName>
    </submittedName>
</protein>
<evidence type="ECO:0000313" key="2">
    <source>
        <dbReference type="Proteomes" id="UP000460287"/>
    </source>
</evidence>
<gene>
    <name evidence="1" type="ORF">FYJ33_03000</name>
</gene>
<keyword evidence="1" id="KW-0548">Nucleotidyltransferase</keyword>
<keyword evidence="2" id="KW-1185">Reference proteome</keyword>
<dbReference type="Proteomes" id="UP000460287">
    <property type="component" value="Unassembled WGS sequence"/>
</dbReference>
<organism evidence="1 2">
    <name type="scientific">Inconstantimicrobium porci</name>
    <dbReference type="NCBI Taxonomy" id="2652291"/>
    <lineage>
        <taxon>Bacteria</taxon>
        <taxon>Bacillati</taxon>
        <taxon>Bacillota</taxon>
        <taxon>Clostridia</taxon>
        <taxon>Eubacteriales</taxon>
        <taxon>Clostridiaceae</taxon>
        <taxon>Inconstantimicrobium</taxon>
    </lineage>
</organism>
<reference evidence="1 2" key="1">
    <citation type="submission" date="2019-08" db="EMBL/GenBank/DDBJ databases">
        <title>In-depth cultivation of the pig gut microbiome towards novel bacterial diversity and tailored functional studies.</title>
        <authorList>
            <person name="Wylensek D."/>
            <person name="Hitch T.C.A."/>
            <person name="Clavel T."/>
        </authorList>
    </citation>
    <scope>NUCLEOTIDE SEQUENCE [LARGE SCALE GENOMIC DNA]</scope>
    <source>
        <strain evidence="1 2">WCA-383-APC-5B</strain>
    </source>
</reference>